<dbReference type="RefSeq" id="WP_243512159.1">
    <property type="nucleotide sequence ID" value="NZ_CP094534.1"/>
</dbReference>
<evidence type="ECO:0000313" key="1">
    <source>
        <dbReference type="EMBL" id="UOE32862.1"/>
    </source>
</evidence>
<dbReference type="Proteomes" id="UP000831390">
    <property type="component" value="Chromosome"/>
</dbReference>
<accession>A0ABY4B152</accession>
<reference evidence="1 2" key="1">
    <citation type="submission" date="2022-03" db="EMBL/GenBank/DDBJ databases">
        <title>Hymenobactersp. isolated from the air.</title>
        <authorList>
            <person name="Won M."/>
            <person name="Kwon S.-W."/>
        </authorList>
    </citation>
    <scope>NUCLEOTIDE SEQUENCE [LARGE SCALE GENOMIC DNA]</scope>
    <source>
        <strain evidence="1 2">KACC 22596</strain>
    </source>
</reference>
<sequence length="202" mass="23463">METLLTLLVGFFIVNAPALLAYNYQMDSNINREQALREQIKSRIALQLTKGVAAMNAVSKAAHKEKRQLYFNYIRDLIGKGVPYHDRVAMMMEEFTLTQRYVKALQKQYREELKATKAEREENGREDYLTQLEFLYRDAMKGGDRDAAIKLMNTIAKVKGYDAPIRIEAKQQIAVHNNLDNWSVDELLQMRQLLEKNKESND</sequence>
<dbReference type="EMBL" id="CP094534">
    <property type="protein sequence ID" value="UOE32862.1"/>
    <property type="molecule type" value="Genomic_DNA"/>
</dbReference>
<keyword evidence="2" id="KW-1185">Reference proteome</keyword>
<gene>
    <name evidence="1" type="ORF">MTP16_17210</name>
</gene>
<protein>
    <submittedName>
        <fullName evidence="1">Uncharacterized protein</fullName>
    </submittedName>
</protein>
<evidence type="ECO:0000313" key="2">
    <source>
        <dbReference type="Proteomes" id="UP000831390"/>
    </source>
</evidence>
<organism evidence="1 2">
    <name type="scientific">Hymenobacter monticola</name>
    <dbReference type="NCBI Taxonomy" id="1705399"/>
    <lineage>
        <taxon>Bacteria</taxon>
        <taxon>Pseudomonadati</taxon>
        <taxon>Bacteroidota</taxon>
        <taxon>Cytophagia</taxon>
        <taxon>Cytophagales</taxon>
        <taxon>Hymenobacteraceae</taxon>
        <taxon>Hymenobacter</taxon>
    </lineage>
</organism>
<proteinExistence type="predicted"/>
<name>A0ABY4B152_9BACT</name>